<name>A0A517ZB65_9PLAN</name>
<protein>
    <submittedName>
        <fullName evidence="2">N-acetylglucosamine repressor</fullName>
    </submittedName>
</protein>
<dbReference type="Proteomes" id="UP000320496">
    <property type="component" value="Chromosome"/>
</dbReference>
<dbReference type="EMBL" id="CP036275">
    <property type="protein sequence ID" value="QDU39745.1"/>
    <property type="molecule type" value="Genomic_DNA"/>
</dbReference>
<dbReference type="PANTHER" id="PTHR18964">
    <property type="entry name" value="ROK (REPRESSOR, ORF, KINASE) FAMILY"/>
    <property type="match status" value="1"/>
</dbReference>
<dbReference type="AlphaFoldDB" id="A0A517ZB65"/>
<dbReference type="PANTHER" id="PTHR18964:SF173">
    <property type="entry name" value="GLUCOKINASE"/>
    <property type="match status" value="1"/>
</dbReference>
<dbReference type="InterPro" id="IPR036388">
    <property type="entry name" value="WH-like_DNA-bd_sf"/>
</dbReference>
<dbReference type="RefSeq" id="WP_145370897.1">
    <property type="nucleotide sequence ID" value="NZ_CP036275.1"/>
</dbReference>
<dbReference type="InterPro" id="IPR049874">
    <property type="entry name" value="ROK_cs"/>
</dbReference>
<dbReference type="OrthoDB" id="9795247at2"/>
<proteinExistence type="inferred from homology"/>
<dbReference type="InterPro" id="IPR011991">
    <property type="entry name" value="ArsR-like_HTH"/>
</dbReference>
<dbReference type="InterPro" id="IPR043129">
    <property type="entry name" value="ATPase_NBD"/>
</dbReference>
<dbReference type="CDD" id="cd00090">
    <property type="entry name" value="HTH_ARSR"/>
    <property type="match status" value="1"/>
</dbReference>
<organism evidence="2 3">
    <name type="scientific">Maioricimonas rarisocia</name>
    <dbReference type="NCBI Taxonomy" id="2528026"/>
    <lineage>
        <taxon>Bacteria</taxon>
        <taxon>Pseudomonadati</taxon>
        <taxon>Planctomycetota</taxon>
        <taxon>Planctomycetia</taxon>
        <taxon>Planctomycetales</taxon>
        <taxon>Planctomycetaceae</taxon>
        <taxon>Maioricimonas</taxon>
    </lineage>
</organism>
<dbReference type="InterPro" id="IPR000600">
    <property type="entry name" value="ROK"/>
</dbReference>
<keyword evidence="3" id="KW-1185">Reference proteome</keyword>
<dbReference type="GO" id="GO:0006355">
    <property type="term" value="P:regulation of DNA-templated transcription"/>
    <property type="evidence" value="ECO:0007669"/>
    <property type="project" value="UniProtKB-ARBA"/>
</dbReference>
<accession>A0A517ZB65</accession>
<dbReference type="KEGG" id="mri:Mal4_40920"/>
<reference evidence="2 3" key="1">
    <citation type="submission" date="2019-02" db="EMBL/GenBank/DDBJ databases">
        <title>Deep-cultivation of Planctomycetes and their phenomic and genomic characterization uncovers novel biology.</title>
        <authorList>
            <person name="Wiegand S."/>
            <person name="Jogler M."/>
            <person name="Boedeker C."/>
            <person name="Pinto D."/>
            <person name="Vollmers J."/>
            <person name="Rivas-Marin E."/>
            <person name="Kohn T."/>
            <person name="Peeters S.H."/>
            <person name="Heuer A."/>
            <person name="Rast P."/>
            <person name="Oberbeckmann S."/>
            <person name="Bunk B."/>
            <person name="Jeske O."/>
            <person name="Meyerdierks A."/>
            <person name="Storesund J.E."/>
            <person name="Kallscheuer N."/>
            <person name="Luecker S."/>
            <person name="Lage O.M."/>
            <person name="Pohl T."/>
            <person name="Merkel B.J."/>
            <person name="Hornburger P."/>
            <person name="Mueller R.-W."/>
            <person name="Bruemmer F."/>
            <person name="Labrenz M."/>
            <person name="Spormann A.M."/>
            <person name="Op den Camp H."/>
            <person name="Overmann J."/>
            <person name="Amann R."/>
            <person name="Jetten M.S.M."/>
            <person name="Mascher T."/>
            <person name="Medema M.H."/>
            <person name="Devos D.P."/>
            <person name="Kaster A.-K."/>
            <person name="Ovreas L."/>
            <person name="Rohde M."/>
            <person name="Galperin M.Y."/>
            <person name="Jogler C."/>
        </authorList>
    </citation>
    <scope>NUCLEOTIDE SEQUENCE [LARGE SCALE GENOMIC DNA]</scope>
    <source>
        <strain evidence="2 3">Mal4</strain>
    </source>
</reference>
<dbReference type="PROSITE" id="PS01125">
    <property type="entry name" value="ROK"/>
    <property type="match status" value="1"/>
</dbReference>
<dbReference type="SUPFAM" id="SSF46785">
    <property type="entry name" value="Winged helix' DNA-binding domain"/>
    <property type="match status" value="1"/>
</dbReference>
<dbReference type="InterPro" id="IPR036390">
    <property type="entry name" value="WH_DNA-bd_sf"/>
</dbReference>
<dbReference type="SUPFAM" id="SSF53067">
    <property type="entry name" value="Actin-like ATPase domain"/>
    <property type="match status" value="1"/>
</dbReference>
<dbReference type="Gene3D" id="1.10.10.10">
    <property type="entry name" value="Winged helix-like DNA-binding domain superfamily/Winged helix DNA-binding domain"/>
    <property type="match status" value="1"/>
</dbReference>
<dbReference type="Pfam" id="PF00480">
    <property type="entry name" value="ROK"/>
    <property type="match status" value="1"/>
</dbReference>
<evidence type="ECO:0000256" key="1">
    <source>
        <dbReference type="ARBA" id="ARBA00006479"/>
    </source>
</evidence>
<dbReference type="Gene3D" id="3.30.420.40">
    <property type="match status" value="2"/>
</dbReference>
<gene>
    <name evidence="2" type="primary">nagC</name>
    <name evidence="2" type="ORF">Mal4_40920</name>
</gene>
<evidence type="ECO:0000313" key="3">
    <source>
        <dbReference type="Proteomes" id="UP000320496"/>
    </source>
</evidence>
<evidence type="ECO:0000313" key="2">
    <source>
        <dbReference type="EMBL" id="QDU39745.1"/>
    </source>
</evidence>
<dbReference type="Pfam" id="PF13412">
    <property type="entry name" value="HTH_24"/>
    <property type="match status" value="1"/>
</dbReference>
<sequence length="386" mass="41127">MTAKIRPQLLRRMTVRRILELLQEQGPSTRAELTRLSGISAPTVSKAVASLLESGLLEEGEALPGSLGRPGKRLRLATEKAQVIGVVLDAGRCELVTASLDGTIDEEQIRRIPTPGSYQGLIDTLVAEAVEVSANNGITTLAMGVSVPGLTNRRRGTAVFSPNLHITDGRPLSHDLSERLGLECTIFQEAQALCLAERMYNGARALEDFVVLDISTGLGLGVFNNGRLLEGHSGLAGELGHVTMQPDGRLCGCGNRGCLETLATDTALAWLVSQRIGRQVDIEGAVDLIRRGEVQADAELRSVCEYLSIAIAAAINLFNPSSLFVHGRAFDARDGLFELVCEMTGRRALAPSLKDCTIIRARCSKRQGAVAAAIQSLTDAVGPTIA</sequence>
<comment type="similarity">
    <text evidence="1">Belongs to the ROK (NagC/XylR) family.</text>
</comment>